<dbReference type="EMBL" id="VIRS01000001">
    <property type="protein sequence ID" value="TQS46738.1"/>
    <property type="molecule type" value="Genomic_DNA"/>
</dbReference>
<dbReference type="AlphaFoldDB" id="A0A545AZL0"/>
<evidence type="ECO:0000313" key="9">
    <source>
        <dbReference type="EMBL" id="TQS46738.1"/>
    </source>
</evidence>
<keyword evidence="10" id="KW-1185">Reference proteome</keyword>
<feature type="transmembrane region" description="Helical" evidence="7">
    <location>
        <begin position="14"/>
        <end position="32"/>
    </location>
</feature>
<evidence type="ECO:0000256" key="3">
    <source>
        <dbReference type="ARBA" id="ARBA00022927"/>
    </source>
</evidence>
<evidence type="ECO:0000256" key="6">
    <source>
        <dbReference type="ARBA" id="ARBA00023136"/>
    </source>
</evidence>
<evidence type="ECO:0000256" key="7">
    <source>
        <dbReference type="HAMAP-Rule" id="MF_00902"/>
    </source>
</evidence>
<dbReference type="OrthoDB" id="9777044at2"/>
<keyword evidence="6 7" id="KW-0472">Membrane</keyword>
<dbReference type="InterPro" id="IPR002033">
    <property type="entry name" value="TatC"/>
</dbReference>
<dbReference type="Proteomes" id="UP000317982">
    <property type="component" value="Unassembled WGS sequence"/>
</dbReference>
<protein>
    <recommendedName>
        <fullName evidence="7">Sec-independent protein translocase protein TatC</fullName>
    </recommendedName>
</protein>
<keyword evidence="3 7" id="KW-0653">Protein transport</keyword>
<comment type="function">
    <text evidence="7">Part of the twin-arginine translocation (Tat) system that transports large folded proteins containing a characteristic twin-arginine motif in their signal peptide across membranes. Together with TatB, TatC is part of a receptor directly interacting with Tat signal peptides.</text>
</comment>
<dbReference type="InParanoid" id="A0A545AZL0"/>
<feature type="transmembrane region" description="Helical" evidence="7">
    <location>
        <begin position="102"/>
        <end position="124"/>
    </location>
</feature>
<comment type="caution">
    <text evidence="9">The sequence shown here is derived from an EMBL/GenBank/DDBJ whole genome shotgun (WGS) entry which is preliminary data.</text>
</comment>
<dbReference type="PRINTS" id="PR01840">
    <property type="entry name" value="TATCFAMILY"/>
</dbReference>
<evidence type="ECO:0000256" key="8">
    <source>
        <dbReference type="SAM" id="MobiDB-lite"/>
    </source>
</evidence>
<keyword evidence="7" id="KW-1003">Cell membrane</keyword>
<comment type="subcellular location">
    <subcellularLocation>
        <location evidence="7">Cell membrane</location>
        <topology evidence="7">Multi-pass membrane protein</topology>
    </subcellularLocation>
    <subcellularLocation>
        <location evidence="1">Membrane</location>
        <topology evidence="1">Multi-pass membrane protein</topology>
    </subcellularLocation>
</comment>
<gene>
    <name evidence="7 9" type="primary">tatC</name>
    <name evidence="9" type="ORF">FL583_00205</name>
</gene>
<keyword evidence="7" id="KW-0813">Transport</keyword>
<keyword evidence="5 7" id="KW-0811">Translocation</keyword>
<name>A0A545AZL0_9ACTN</name>
<dbReference type="HAMAP" id="MF_00902">
    <property type="entry name" value="TatC"/>
    <property type="match status" value="1"/>
</dbReference>
<keyword evidence="2 7" id="KW-0812">Transmembrane</keyword>
<dbReference type="NCBIfam" id="TIGR00945">
    <property type="entry name" value="tatC"/>
    <property type="match status" value="1"/>
</dbReference>
<dbReference type="GO" id="GO:0043953">
    <property type="term" value="P:protein transport by the Tat complex"/>
    <property type="evidence" value="ECO:0007669"/>
    <property type="project" value="UniProtKB-UniRule"/>
</dbReference>
<feature type="transmembrane region" description="Helical" evidence="7">
    <location>
        <begin position="183"/>
        <end position="201"/>
    </location>
</feature>
<sequence length="281" mass="31230">MTLMEHIRELRDRLFKACVGIVLGLCVGLYFSEPVQKFLTDPYCSRFVDQKCQLNAQTPLEPIIVKLKIALYIGLIISSPIWLFQLWAFVAPGLHRRERRWAYGFIAFAVPLFVGGAILAHFVINKGIHFLLPTNGDYQFTTDIAGYIDFVTGMLLIFGVGFEFPLLVFMLNLAGVASARRLLGWWRAAVFLTFAFTAVVTPTPDPFGMTALGGCMTLLYFGAVGAAFLNERRKARALARSGYGSLSDDEASEIEPALDPVERSGPVEPSEAPRPTRREDL</sequence>
<feature type="transmembrane region" description="Helical" evidence="7">
    <location>
        <begin position="144"/>
        <end position="171"/>
    </location>
</feature>
<comment type="similarity">
    <text evidence="7">Belongs to the TatC family.</text>
</comment>
<dbReference type="RefSeq" id="WP_142702356.1">
    <property type="nucleotide sequence ID" value="NZ_VIRS01000001.1"/>
</dbReference>
<evidence type="ECO:0000256" key="5">
    <source>
        <dbReference type="ARBA" id="ARBA00023010"/>
    </source>
</evidence>
<feature type="transmembrane region" description="Helical" evidence="7">
    <location>
        <begin position="207"/>
        <end position="229"/>
    </location>
</feature>
<evidence type="ECO:0000256" key="4">
    <source>
        <dbReference type="ARBA" id="ARBA00022989"/>
    </source>
</evidence>
<dbReference type="PANTHER" id="PTHR30371:SF0">
    <property type="entry name" value="SEC-INDEPENDENT PROTEIN TRANSLOCASE PROTEIN TATC, CHLOROPLASTIC-RELATED"/>
    <property type="match status" value="1"/>
</dbReference>
<proteinExistence type="inferred from homology"/>
<dbReference type="Pfam" id="PF00902">
    <property type="entry name" value="TatC"/>
    <property type="match status" value="1"/>
</dbReference>
<evidence type="ECO:0000256" key="2">
    <source>
        <dbReference type="ARBA" id="ARBA00022692"/>
    </source>
</evidence>
<comment type="subunit">
    <text evidence="7">The Tat system comprises two distinct complexes: a TatABC complex, containing multiple copies of TatA, TatB and TatC subunits, and a separate TatA complex, containing only TatA subunits. Substrates initially bind to the TatABC complex, which probably triggers association of the separate TatA complex to form the active translocon.</text>
</comment>
<evidence type="ECO:0000313" key="10">
    <source>
        <dbReference type="Proteomes" id="UP000317982"/>
    </source>
</evidence>
<feature type="transmembrane region" description="Helical" evidence="7">
    <location>
        <begin position="69"/>
        <end position="90"/>
    </location>
</feature>
<accession>A0A545AZL0</accession>
<evidence type="ECO:0000256" key="1">
    <source>
        <dbReference type="ARBA" id="ARBA00004141"/>
    </source>
</evidence>
<dbReference type="GO" id="GO:0009977">
    <property type="term" value="F:proton motive force dependent protein transmembrane transporter activity"/>
    <property type="evidence" value="ECO:0007669"/>
    <property type="project" value="TreeGrafter"/>
</dbReference>
<dbReference type="GO" id="GO:0033281">
    <property type="term" value="C:TAT protein transport complex"/>
    <property type="evidence" value="ECO:0007669"/>
    <property type="project" value="UniProtKB-UniRule"/>
</dbReference>
<feature type="region of interest" description="Disordered" evidence="8">
    <location>
        <begin position="241"/>
        <end position="281"/>
    </location>
</feature>
<dbReference type="PANTHER" id="PTHR30371">
    <property type="entry name" value="SEC-INDEPENDENT PROTEIN TRANSLOCASE PROTEIN TATC"/>
    <property type="match status" value="1"/>
</dbReference>
<dbReference type="GO" id="GO:0065002">
    <property type="term" value="P:intracellular protein transmembrane transport"/>
    <property type="evidence" value="ECO:0007669"/>
    <property type="project" value="TreeGrafter"/>
</dbReference>
<organism evidence="9 10">
    <name type="scientific">Cryptosporangium phraense</name>
    <dbReference type="NCBI Taxonomy" id="2593070"/>
    <lineage>
        <taxon>Bacteria</taxon>
        <taxon>Bacillati</taxon>
        <taxon>Actinomycetota</taxon>
        <taxon>Actinomycetes</taxon>
        <taxon>Cryptosporangiales</taxon>
        <taxon>Cryptosporangiaceae</taxon>
        <taxon>Cryptosporangium</taxon>
    </lineage>
</organism>
<keyword evidence="4 7" id="KW-1133">Transmembrane helix</keyword>
<reference evidence="9 10" key="1">
    <citation type="submission" date="2019-07" db="EMBL/GenBank/DDBJ databases">
        <title>Cryptosporangium phraense sp. nov., isolated from plant litter.</title>
        <authorList>
            <person name="Suriyachadkun C."/>
        </authorList>
    </citation>
    <scope>NUCLEOTIDE SEQUENCE [LARGE SCALE GENOMIC DNA]</scope>
    <source>
        <strain evidence="9 10">A-T 5661</strain>
    </source>
</reference>